<dbReference type="EMBL" id="JACCCZ010000001">
    <property type="protein sequence ID" value="NYG04744.1"/>
    <property type="molecule type" value="Genomic_DNA"/>
</dbReference>
<organism evidence="2 3">
    <name type="scientific">Pseudonocardia alni</name>
    <name type="common">Amycolata alni</name>
    <dbReference type="NCBI Taxonomy" id="33907"/>
    <lineage>
        <taxon>Bacteria</taxon>
        <taxon>Bacillati</taxon>
        <taxon>Actinomycetota</taxon>
        <taxon>Actinomycetes</taxon>
        <taxon>Pseudonocardiales</taxon>
        <taxon>Pseudonocardiaceae</taxon>
        <taxon>Pseudonocardia</taxon>
    </lineage>
</organism>
<dbReference type="Proteomes" id="UP000549695">
    <property type="component" value="Unassembled WGS sequence"/>
</dbReference>
<protein>
    <submittedName>
        <fullName evidence="2">Phytoene dehydrogenase-like protein</fullName>
    </submittedName>
</protein>
<dbReference type="SUPFAM" id="SSF51905">
    <property type="entry name" value="FAD/NAD(P)-binding domain"/>
    <property type="match status" value="1"/>
</dbReference>
<dbReference type="AlphaFoldDB" id="A0A852WDF0"/>
<evidence type="ECO:0000313" key="2">
    <source>
        <dbReference type="EMBL" id="NYG04744.1"/>
    </source>
</evidence>
<reference evidence="2 3" key="1">
    <citation type="submission" date="2020-07" db="EMBL/GenBank/DDBJ databases">
        <title>Sequencing the genomes of 1000 actinobacteria strains.</title>
        <authorList>
            <person name="Klenk H.-P."/>
        </authorList>
    </citation>
    <scope>NUCLEOTIDE SEQUENCE [LARGE SCALE GENOMIC DNA]</scope>
    <source>
        <strain evidence="2 3">DSM 44749</strain>
    </source>
</reference>
<evidence type="ECO:0000259" key="1">
    <source>
        <dbReference type="Pfam" id="PF01593"/>
    </source>
</evidence>
<dbReference type="Gene3D" id="3.50.50.60">
    <property type="entry name" value="FAD/NAD(P)-binding domain"/>
    <property type="match status" value="1"/>
</dbReference>
<dbReference type="RefSeq" id="WP_179762421.1">
    <property type="nucleotide sequence ID" value="NZ_BAAAJZ010000007.1"/>
</dbReference>
<dbReference type="InterPro" id="IPR036188">
    <property type="entry name" value="FAD/NAD-bd_sf"/>
</dbReference>
<comment type="caution">
    <text evidence="2">The sequence shown here is derived from an EMBL/GenBank/DDBJ whole genome shotgun (WGS) entry which is preliminary data.</text>
</comment>
<name>A0A852WDF0_PSEA5</name>
<dbReference type="PANTHER" id="PTHR42841">
    <property type="entry name" value="AMINE OXIDASE"/>
    <property type="match status" value="1"/>
</dbReference>
<accession>A0A852WDF0</accession>
<dbReference type="GO" id="GO:0016491">
    <property type="term" value="F:oxidoreductase activity"/>
    <property type="evidence" value="ECO:0007669"/>
    <property type="project" value="InterPro"/>
</dbReference>
<gene>
    <name evidence="2" type="ORF">HDA37_005029</name>
</gene>
<proteinExistence type="predicted"/>
<dbReference type="GeneID" id="98054689"/>
<dbReference type="Pfam" id="PF01593">
    <property type="entry name" value="Amino_oxidase"/>
    <property type="match status" value="1"/>
</dbReference>
<evidence type="ECO:0000313" key="3">
    <source>
        <dbReference type="Proteomes" id="UP000549695"/>
    </source>
</evidence>
<dbReference type="InterPro" id="IPR002937">
    <property type="entry name" value="Amino_oxidase"/>
</dbReference>
<keyword evidence="3" id="KW-1185">Reference proteome</keyword>
<feature type="domain" description="Amine oxidase" evidence="1">
    <location>
        <begin position="15"/>
        <end position="415"/>
    </location>
</feature>
<sequence>MTPSDVDVLVVGAGLSGLRAATVLHRHGLTVRVLESADRVGGRMATDVVDGFRCDRGFQVLNTSYPALHAALAPHGLDTLAARPFEPGAAIRAGDGALHRFVNPLRRPASAPATALDDLFGPIEKAKLVAWTAKVLASPPSRTATLVGSSAARDLDAAGLGGAVTDRFLRPFLSGVLAETALETSAAFVRLVWRSFALGTIVVPDDGMEALPRRLAAALPEGTVTLGTRVHAVRGAPAPALDTDDGTLSARAVVVAADPRTAAALLPGVAEPRMNALTTFFHVPPQAPTASPLLHLDGTGGPVVNTMVMTAAAPGYSADGRPLVASSIVGTPGSTGADEPAVRRELARIWGVGTDDWAHLHTAQVDEALPLFEAGRPVRRDVDLGENLFVAGDHRDTPSTQGALVSGRRAAQAVLARLGAA</sequence>